<name>A0A6C0EH94_9ZZZZ</name>
<accession>A0A6C0EH94</accession>
<dbReference type="EMBL" id="MN739826">
    <property type="protein sequence ID" value="QHT27649.1"/>
    <property type="molecule type" value="Genomic_DNA"/>
</dbReference>
<proteinExistence type="predicted"/>
<reference evidence="1" key="1">
    <citation type="journal article" date="2020" name="Nature">
        <title>Giant virus diversity and host interactions through global metagenomics.</title>
        <authorList>
            <person name="Schulz F."/>
            <person name="Roux S."/>
            <person name="Paez-Espino D."/>
            <person name="Jungbluth S."/>
            <person name="Walsh D.A."/>
            <person name="Denef V.J."/>
            <person name="McMahon K.D."/>
            <person name="Konstantinidis K.T."/>
            <person name="Eloe-Fadrosh E.A."/>
            <person name="Kyrpides N.C."/>
            <person name="Woyke T."/>
        </authorList>
    </citation>
    <scope>NUCLEOTIDE SEQUENCE</scope>
    <source>
        <strain evidence="1">GVMAG-M-3300023179-33</strain>
    </source>
</reference>
<evidence type="ECO:0000313" key="1">
    <source>
        <dbReference type="EMBL" id="QHT27649.1"/>
    </source>
</evidence>
<sequence>MTIFSSSAKSIYVSDTNFNSSVSASATASATSNVSLDDANNIAQQLANNLAEQKAINDANIINQSVNIVNNEFIQPLQNFHNSMTSNNNIRMDQVIDSLIAFKSAIYNVNYLTNLIKQHSREIIEAGDYSTVLKPIVEKEYYNKSDDFWITSILPNWHSYYFNKYPEWNNLSFDEVYQYNKNNHMDDLNDALKKNINYTTKAIVDLINKYSKNKKHYYFSVIPWNNSLSLKINYIQPDILNNSTTISIGARIDLSPFIPNTNDLSVFSQEYLTFINDIANEIESLNNNDFNEIDIFPYISPVDFNNARCLNSKKYPYLTNQLISKCYIKDSDVDYPNIIYNQIKDLYYNYPPLVVDDIALLSFKLGDTYYISLVKIDIYNETLCFKSKYIAINPYFTHPLNIVNDTSIQGSFNVQTYDGNDIIKTDNISKITTFHNKIGVNQESYNVKGLLDIDNLSNNSFLNILNDFVQPQLYSYDVTMSIKKQINYGDRTVNIPLIYKEKNIFVFKSQIQNLIQQQDIQFLYVSSNNQNAFNSATFSQETFPRIQQIVNELNKMQPEYDLNTNTQACLFTFIELLNDTNYWYLCCLRGFIKINPTDRSKREIYFVCSFLNINEFIINKSYTRYMNELINKMSSCCRLLNYSNLLVNDPDIESNLLKGQNISSSSHPNSSYFSDKINNSSHFRERFGGKDLYVYCVEYFNNKQIQSNTDGNFLFNEKFSYYNNKQLKSIFKQETDDSIYNIHSERNKRFNSSYGDDKTNLSFIIKYIWTNGIKISVENVIIINNTKYMLGCGFNLSDVLDDAIIVKGDNTVTGNLTVLDDATNVPIFQINREKKQIYGLYQTGIGTDNPNAALDINDVGMNDILNVIHAIAKEYNVLNNNVYKINSKNIETALSDFIDPVTKLPIVQLNSRYYYINKLDIANPSHSTVIYSWLYPIWNGKVLNEIEDVQNKTALNLSIANIEKRVNENLCFDHSDSVTITEWIFGKKMQISRNFLSDDGNLYSITTGVDLQTFNLTYHQNTNVSSLMQLISALNSYIQLITSNYNNVDIASIVPNYQIVNENYIQPTLYTYPFSKCTFKKIVPNSNPYLTIITSMYYDFNTGIVTTGNDTVKLIDLVDKSDQTSRFKYINWCVQLAKNYTNLKQGDYGVLNFEDENVDYIGLFVCIDTNTFLSLDYQINNILQPASNIRGDVRILGDLLIKDINNPNSVGNFLNVDPTLQFIGVGSDERYINYPYSFPVNTTSNIYSSKQFFHVQGISNPLSCFDRITENSSDIVNPSNDINELVKETSNTYKNFRSFSAATIRRTSKLYSVEEMYNYALANSRQNNNFAKYGVEISAEITDKNDFTQFIGNMGFVIDNLDDDNKIQAGFIIRAYDVDTKVGSYKQPRPIMYLENNSTLHVDNIVVGKTTPLSVATGPSNIKVDSITLDSVYNMYVKKTTDNNGNAIENLYWGNVLLGSQPVTETLINQALQNQC</sequence>
<organism evidence="1">
    <name type="scientific">viral metagenome</name>
    <dbReference type="NCBI Taxonomy" id="1070528"/>
    <lineage>
        <taxon>unclassified sequences</taxon>
        <taxon>metagenomes</taxon>
        <taxon>organismal metagenomes</taxon>
    </lineage>
</organism>
<protein>
    <submittedName>
        <fullName evidence="1">Uncharacterized protein</fullName>
    </submittedName>
</protein>